<dbReference type="Proteomes" id="UP001153719">
    <property type="component" value="Chromosome"/>
</dbReference>
<dbReference type="AlphaFoldDB" id="A0A9W4CPK6"/>
<dbReference type="Pfam" id="PF12770">
    <property type="entry name" value="CHAT"/>
    <property type="match status" value="1"/>
</dbReference>
<dbReference type="RefSeq" id="WP_254174455.1">
    <property type="nucleotide sequence ID" value="NZ_LR882967.1"/>
</dbReference>
<proteinExistence type="predicted"/>
<dbReference type="KEGG" id="ppsu:NO713_03919"/>
<evidence type="ECO:0000313" key="3">
    <source>
        <dbReference type="Proteomes" id="UP001153719"/>
    </source>
</evidence>
<reference evidence="2" key="1">
    <citation type="submission" date="2020-09" db="EMBL/GenBank/DDBJ databases">
        <authorList>
            <person name="Blom J."/>
        </authorList>
    </citation>
    <scope>NUCLEOTIDE SEQUENCE</scope>
    <source>
        <strain evidence="2">No.713</strain>
    </source>
</reference>
<evidence type="ECO:0000313" key="2">
    <source>
        <dbReference type="EMBL" id="CAD5972490.1"/>
    </source>
</evidence>
<protein>
    <recommendedName>
        <fullName evidence="1">CHAT domain-containing protein</fullName>
    </recommendedName>
</protein>
<sequence>MLVKIVFYGDFETGFWVVVDILKDERLIQGICGKLPPAPEILDIFKTWQCLYRQLNLISVRIKKVPTTITNSSSLEPNESKNNLKEELNKWLKSESFMVVRDALFSTFHKKDEIRIIIQTDNIYLKQIPWHLWELFDYYPNAEIAFASLQYQIISVNQTYNNKKHKVAILAILGSVDHINTEKERRFLETFTPDAEVTFLVESTRQTINQSLFEKQWDILFFAGHSTSNKDKNSGIIYINATDKITISELKNALKKAIETGLKLAIFNSCDGLGLANELAQLNIPQIIVMREPVPDQVAQEFLNYFLSAYSGGKSLYLSVREAREKLQSLEHIYPCASWLPVLFQNPAENPPSWNDLRG</sequence>
<dbReference type="EMBL" id="LR882967">
    <property type="protein sequence ID" value="CAD5972490.1"/>
    <property type="molecule type" value="Genomic_DNA"/>
</dbReference>
<accession>A0A9W4CPK6</accession>
<dbReference type="InterPro" id="IPR024983">
    <property type="entry name" value="CHAT_dom"/>
</dbReference>
<feature type="domain" description="CHAT" evidence="1">
    <location>
        <begin position="179"/>
        <end position="339"/>
    </location>
</feature>
<evidence type="ECO:0000259" key="1">
    <source>
        <dbReference type="Pfam" id="PF12770"/>
    </source>
</evidence>
<organism evidence="2 3">
    <name type="scientific">Planktothrix pseudagardhii</name>
    <dbReference type="NCBI Taxonomy" id="132604"/>
    <lineage>
        <taxon>Bacteria</taxon>
        <taxon>Bacillati</taxon>
        <taxon>Cyanobacteriota</taxon>
        <taxon>Cyanophyceae</taxon>
        <taxon>Oscillatoriophycideae</taxon>
        <taxon>Oscillatoriales</taxon>
        <taxon>Microcoleaceae</taxon>
        <taxon>Planktothrix</taxon>
    </lineage>
</organism>
<gene>
    <name evidence="2" type="ORF">NO713_03919</name>
</gene>
<keyword evidence="3" id="KW-1185">Reference proteome</keyword>
<name>A0A9W4CPK6_9CYAN</name>